<dbReference type="SMART" id="SM00028">
    <property type="entry name" value="TPR"/>
    <property type="match status" value="3"/>
</dbReference>
<dbReference type="InterPro" id="IPR019734">
    <property type="entry name" value="TPR_rpt"/>
</dbReference>
<evidence type="ECO:0000313" key="4">
    <source>
        <dbReference type="EMBL" id="KAF5312935.1"/>
    </source>
</evidence>
<gene>
    <name evidence="4" type="ORF">D9619_002753</name>
</gene>
<dbReference type="PANTHER" id="PTHR45831:SF5">
    <property type="entry name" value="STI1 DOMAIN-CONTAINING PROTEIN"/>
    <property type="match status" value="1"/>
</dbReference>
<dbReference type="Proteomes" id="UP000567179">
    <property type="component" value="Unassembled WGS sequence"/>
</dbReference>
<dbReference type="InterPro" id="IPR047150">
    <property type="entry name" value="SGT"/>
</dbReference>
<proteinExistence type="predicted"/>
<dbReference type="GO" id="GO:0006620">
    <property type="term" value="P:post-translational protein targeting to endoplasmic reticulum membrane"/>
    <property type="evidence" value="ECO:0007669"/>
    <property type="project" value="TreeGrafter"/>
</dbReference>
<dbReference type="PROSITE" id="PS50005">
    <property type="entry name" value="TPR"/>
    <property type="match status" value="1"/>
</dbReference>
<keyword evidence="2 3" id="KW-0802">TPR repeat</keyword>
<feature type="repeat" description="TPR" evidence="3">
    <location>
        <begin position="17"/>
        <end position="50"/>
    </location>
</feature>
<evidence type="ECO:0000256" key="3">
    <source>
        <dbReference type="PROSITE-ProRule" id="PRU00339"/>
    </source>
</evidence>
<evidence type="ECO:0008006" key="6">
    <source>
        <dbReference type="Google" id="ProtNLM"/>
    </source>
</evidence>
<keyword evidence="1" id="KW-0677">Repeat</keyword>
<dbReference type="AlphaFoldDB" id="A0A8H5AXK8"/>
<dbReference type="EMBL" id="JAACJJ010000056">
    <property type="protein sequence ID" value="KAF5312935.1"/>
    <property type="molecule type" value="Genomic_DNA"/>
</dbReference>
<dbReference type="OrthoDB" id="2423701at2759"/>
<evidence type="ECO:0000256" key="1">
    <source>
        <dbReference type="ARBA" id="ARBA00022737"/>
    </source>
</evidence>
<dbReference type="SUPFAM" id="SSF48452">
    <property type="entry name" value="TPR-like"/>
    <property type="match status" value="1"/>
</dbReference>
<dbReference type="GO" id="GO:0072380">
    <property type="term" value="C:TRC complex"/>
    <property type="evidence" value="ECO:0007669"/>
    <property type="project" value="TreeGrafter"/>
</dbReference>
<evidence type="ECO:0000313" key="5">
    <source>
        <dbReference type="Proteomes" id="UP000567179"/>
    </source>
</evidence>
<dbReference type="InterPro" id="IPR011990">
    <property type="entry name" value="TPR-like_helical_dom_sf"/>
</dbReference>
<name>A0A8H5AXK8_9AGAR</name>
<keyword evidence="5" id="KW-1185">Reference proteome</keyword>
<comment type="caution">
    <text evidence="4">The sequence shown here is derived from an EMBL/GenBank/DDBJ whole genome shotgun (WGS) entry which is preliminary data.</text>
</comment>
<dbReference type="PANTHER" id="PTHR45831">
    <property type="entry name" value="LD24721P"/>
    <property type="match status" value="1"/>
</dbReference>
<dbReference type="Gene3D" id="1.25.40.10">
    <property type="entry name" value="Tetratricopeptide repeat domain"/>
    <property type="match status" value="1"/>
</dbReference>
<sequence>MSDSPQAPSEPAINQTAERFKAEGNQLHQQGQFRAAYEKYTEAIKEDPTNAIYFANRAASSLALKEFLDAAADSLKATELDPQYAKAWSRYATACFNLSSWTKSINAWKKALKCLPSESESTETDKRMRSQFTAGLKKSQEASATPAFQASTFQGGTPNQMPWHKAEAMEAGLRAVGKMSSAFVILEAYRSFKEGVDAMKILEQKKMNGQLAWVGKQNALELISNGVMEDPRIFHFDSNDWMTKYNNQVIFEAQMHGAWTEGGANIVKKESVERLKKEGWDKVRPALATTVRAWIMCGFQSTTFGNNKLALEYFTRAEEVLKWGSNLWGKVSAKNRGVVFEKTFIRAVSRMRLKAMHEYRAQGQKDCPVTFNDIAKYSEEIVAEVEANAPGKVGGPVEISPATMGSFYMYPRAEALSTLGWCHTQRGLAATTAEDAQELFTKSAMYYMQAAEGLPLDDEYAAVYFKAALEAHWWMPESQSIGITLSILARVQESFQAYQKLWEHSPIAKERDPQIHHALGFGLDCFAALAQGKIVDSDIVKPMAVRGKDKWAGPEVVYI</sequence>
<protein>
    <recommendedName>
        <fullName evidence="6">TPR-like protein</fullName>
    </recommendedName>
</protein>
<evidence type="ECO:0000256" key="2">
    <source>
        <dbReference type="ARBA" id="ARBA00022803"/>
    </source>
</evidence>
<dbReference type="GO" id="GO:0060090">
    <property type="term" value="F:molecular adaptor activity"/>
    <property type="evidence" value="ECO:0007669"/>
    <property type="project" value="TreeGrafter"/>
</dbReference>
<accession>A0A8H5AXK8</accession>
<organism evidence="4 5">
    <name type="scientific">Psilocybe cf. subviscida</name>
    <dbReference type="NCBI Taxonomy" id="2480587"/>
    <lineage>
        <taxon>Eukaryota</taxon>
        <taxon>Fungi</taxon>
        <taxon>Dikarya</taxon>
        <taxon>Basidiomycota</taxon>
        <taxon>Agaricomycotina</taxon>
        <taxon>Agaricomycetes</taxon>
        <taxon>Agaricomycetidae</taxon>
        <taxon>Agaricales</taxon>
        <taxon>Agaricineae</taxon>
        <taxon>Strophariaceae</taxon>
        <taxon>Psilocybe</taxon>
    </lineage>
</organism>
<dbReference type="GO" id="GO:0016020">
    <property type="term" value="C:membrane"/>
    <property type="evidence" value="ECO:0007669"/>
    <property type="project" value="TreeGrafter"/>
</dbReference>
<reference evidence="4 5" key="1">
    <citation type="journal article" date="2020" name="ISME J.">
        <title>Uncovering the hidden diversity of litter-decomposition mechanisms in mushroom-forming fungi.</title>
        <authorList>
            <person name="Floudas D."/>
            <person name="Bentzer J."/>
            <person name="Ahren D."/>
            <person name="Johansson T."/>
            <person name="Persson P."/>
            <person name="Tunlid A."/>
        </authorList>
    </citation>
    <scope>NUCLEOTIDE SEQUENCE [LARGE SCALE GENOMIC DNA]</scope>
    <source>
        <strain evidence="4 5">CBS 101986</strain>
    </source>
</reference>